<protein>
    <submittedName>
        <fullName evidence="4">Regulator of G protein signaling 9b</fullName>
    </submittedName>
</protein>
<dbReference type="GO" id="GO:0035556">
    <property type="term" value="P:intracellular signal transduction"/>
    <property type="evidence" value="ECO:0007669"/>
    <property type="project" value="InterPro"/>
</dbReference>
<dbReference type="Pfam" id="PF18148">
    <property type="entry name" value="RGS_DHEX"/>
    <property type="match status" value="1"/>
</dbReference>
<dbReference type="PANTHER" id="PTHR45746:SF1">
    <property type="entry name" value="REGULATOR OF G-PROTEIN SIGNALING 9"/>
    <property type="match status" value="1"/>
</dbReference>
<evidence type="ECO:0000259" key="3">
    <source>
        <dbReference type="PROSITE" id="PS50186"/>
    </source>
</evidence>
<dbReference type="InterPro" id="IPR015898">
    <property type="entry name" value="G-protein_gamma-like_dom"/>
</dbReference>
<evidence type="ECO:0000256" key="1">
    <source>
        <dbReference type="ARBA" id="ARBA00022700"/>
    </source>
</evidence>
<dbReference type="SUPFAM" id="SSF48670">
    <property type="entry name" value="Transducin (heterotrimeric G protein), gamma chain"/>
    <property type="match status" value="1"/>
</dbReference>
<dbReference type="Proteomes" id="UP000265000">
    <property type="component" value="Unplaced"/>
</dbReference>
<dbReference type="InterPro" id="IPR047017">
    <property type="entry name" value="RGS6/7/9/11_DHEX_sf"/>
</dbReference>
<dbReference type="Gene3D" id="1.10.10.10">
    <property type="entry name" value="Winged helix-like DNA-binding domain superfamily/Winged helix DNA-binding domain"/>
    <property type="match status" value="1"/>
</dbReference>
<dbReference type="Gene3D" id="4.10.260.10">
    <property type="entry name" value="Transducin (heterotrimeric G protein), gamma chain"/>
    <property type="match status" value="1"/>
</dbReference>
<feature type="domain" description="DEP" evidence="3">
    <location>
        <begin position="19"/>
        <end position="94"/>
    </location>
</feature>
<reference evidence="4" key="2">
    <citation type="submission" date="2025-09" db="UniProtKB">
        <authorList>
            <consortium name="Ensembl"/>
        </authorList>
    </citation>
    <scope>IDENTIFICATION</scope>
</reference>
<dbReference type="PROSITE" id="PS50132">
    <property type="entry name" value="RGS"/>
    <property type="match status" value="1"/>
</dbReference>
<dbReference type="SUPFAM" id="SSF46785">
    <property type="entry name" value="Winged helix' DNA-binding domain"/>
    <property type="match status" value="1"/>
</dbReference>
<name>A0A3Q2P856_FUNHE</name>
<dbReference type="GO" id="GO:0009968">
    <property type="term" value="P:negative regulation of signal transduction"/>
    <property type="evidence" value="ECO:0007669"/>
    <property type="project" value="UniProtKB-KW"/>
</dbReference>
<dbReference type="Pfam" id="PF00631">
    <property type="entry name" value="G-gamma"/>
    <property type="match status" value="1"/>
</dbReference>
<dbReference type="AlphaFoldDB" id="A0A3Q2P856"/>
<dbReference type="PROSITE" id="PS50186">
    <property type="entry name" value="DEP"/>
    <property type="match status" value="1"/>
</dbReference>
<dbReference type="InterPro" id="IPR036284">
    <property type="entry name" value="GGL_sf"/>
</dbReference>
<dbReference type="CDD" id="cd04450">
    <property type="entry name" value="DEP_RGS7-like"/>
    <property type="match status" value="1"/>
</dbReference>
<dbReference type="InterPro" id="IPR036390">
    <property type="entry name" value="WH_DNA-bd_sf"/>
</dbReference>
<dbReference type="PANTHER" id="PTHR45746">
    <property type="entry name" value="LP21163P"/>
    <property type="match status" value="1"/>
</dbReference>
<accession>A0A3Q2P856</accession>
<dbReference type="InterPro" id="IPR016137">
    <property type="entry name" value="RGS"/>
</dbReference>
<dbReference type="GeneTree" id="ENSGT00940000156505"/>
<dbReference type="GO" id="GO:0005737">
    <property type="term" value="C:cytoplasm"/>
    <property type="evidence" value="ECO:0007669"/>
    <property type="project" value="TreeGrafter"/>
</dbReference>
<keyword evidence="1" id="KW-0734">Signal transduction inhibitor</keyword>
<dbReference type="InterPro" id="IPR036305">
    <property type="entry name" value="RGS_sf"/>
</dbReference>
<dbReference type="InterPro" id="IPR036388">
    <property type="entry name" value="WH-like_DNA-bd_sf"/>
</dbReference>
<dbReference type="Gene3D" id="1.10.1240.60">
    <property type="match status" value="1"/>
</dbReference>
<dbReference type="Gene3D" id="1.10.167.10">
    <property type="entry name" value="Regulator of G-protein Signalling 4, domain 2"/>
    <property type="match status" value="1"/>
</dbReference>
<dbReference type="InterPro" id="IPR000591">
    <property type="entry name" value="DEP_dom"/>
</dbReference>
<keyword evidence="5" id="KW-1185">Reference proteome</keyword>
<dbReference type="GO" id="GO:0043005">
    <property type="term" value="C:neuron projection"/>
    <property type="evidence" value="ECO:0007669"/>
    <property type="project" value="TreeGrafter"/>
</dbReference>
<dbReference type="GO" id="GO:0005886">
    <property type="term" value="C:plasma membrane"/>
    <property type="evidence" value="ECO:0007669"/>
    <property type="project" value="TreeGrafter"/>
</dbReference>
<proteinExistence type="predicted"/>
<dbReference type="InterPro" id="IPR047016">
    <property type="entry name" value="RGS6/7/9/11"/>
</dbReference>
<evidence type="ECO:0000313" key="4">
    <source>
        <dbReference type="Ensembl" id="ENSFHEP00000008015.1"/>
    </source>
</evidence>
<organism evidence="4 5">
    <name type="scientific">Fundulus heteroclitus</name>
    <name type="common">Killifish</name>
    <name type="synonym">Mummichog</name>
    <dbReference type="NCBI Taxonomy" id="8078"/>
    <lineage>
        <taxon>Eukaryota</taxon>
        <taxon>Metazoa</taxon>
        <taxon>Chordata</taxon>
        <taxon>Craniata</taxon>
        <taxon>Vertebrata</taxon>
        <taxon>Euteleostomi</taxon>
        <taxon>Actinopterygii</taxon>
        <taxon>Neopterygii</taxon>
        <taxon>Teleostei</taxon>
        <taxon>Neoteleostei</taxon>
        <taxon>Acanthomorphata</taxon>
        <taxon>Ovalentaria</taxon>
        <taxon>Atherinomorphae</taxon>
        <taxon>Cyprinodontiformes</taxon>
        <taxon>Fundulidae</taxon>
        <taxon>Fundulus</taxon>
    </lineage>
</organism>
<dbReference type="GO" id="GO:0007186">
    <property type="term" value="P:G protein-coupled receptor signaling pathway"/>
    <property type="evidence" value="ECO:0007669"/>
    <property type="project" value="InterPro"/>
</dbReference>
<evidence type="ECO:0000313" key="5">
    <source>
        <dbReference type="Proteomes" id="UP000265000"/>
    </source>
</evidence>
<dbReference type="SMART" id="SM00049">
    <property type="entry name" value="DEP"/>
    <property type="match status" value="1"/>
</dbReference>
<dbReference type="SUPFAM" id="SSF48097">
    <property type="entry name" value="Regulator of G-protein signaling, RGS"/>
    <property type="match status" value="1"/>
</dbReference>
<dbReference type="Pfam" id="PF00610">
    <property type="entry name" value="DEP"/>
    <property type="match status" value="1"/>
</dbReference>
<evidence type="ECO:0000259" key="2">
    <source>
        <dbReference type="PROSITE" id="PS50132"/>
    </source>
</evidence>
<dbReference type="Ensembl" id="ENSFHET00000002850.1">
    <property type="protein sequence ID" value="ENSFHEP00000008015.1"/>
    <property type="gene ID" value="ENSFHEG00000009313.1"/>
</dbReference>
<dbReference type="InterPro" id="IPR044926">
    <property type="entry name" value="RGS_subdomain_2"/>
</dbReference>
<dbReference type="GO" id="GO:0005096">
    <property type="term" value="F:GTPase activator activity"/>
    <property type="evidence" value="ECO:0007669"/>
    <property type="project" value="TreeGrafter"/>
</dbReference>
<dbReference type="InterPro" id="IPR040759">
    <property type="entry name" value="RGS_DHEX"/>
</dbReference>
<sequence length="297" mass="34409">PTADGLSQKEKVLLEMQDPCAGVKSQPQRLVITIIPHAITGEDIIAWLADRFQIDPQEASSFGSMLVALGYIYPLQDHKRLVIKPDTSLYLHPMFCHQTSTDSDVCSIPEAIYLAKRNIRKKGILELHEQEQYNHLHKWMNHKWDFIVMQAKEQYRAAKERKKPDRVVFDCQERAYWVVHRPPPGTVSAMDYGLARRTDPNAHESASHIECYFPCCRLVKYCATYSGHDPFLSKCLPSNPWLTDDTTFWTLNIVEVPTKMRVERWTFSFKELLSDPRGRDDFRLFLKKEFSGAGHIQ</sequence>
<feature type="domain" description="RGS" evidence="2">
    <location>
        <begin position="268"/>
        <end position="297"/>
    </location>
</feature>
<dbReference type="GO" id="GO:0008277">
    <property type="term" value="P:regulation of G protein-coupled receptor signaling pathway"/>
    <property type="evidence" value="ECO:0007669"/>
    <property type="project" value="InterPro"/>
</dbReference>
<reference evidence="4" key="1">
    <citation type="submission" date="2025-08" db="UniProtKB">
        <authorList>
            <consortium name="Ensembl"/>
        </authorList>
    </citation>
    <scope>IDENTIFICATION</scope>
</reference>